<reference evidence="3 4" key="1">
    <citation type="journal article" date="2015" name="Genome Biol. Evol.">
        <title>Comparative Genomics of a Bacterivorous Green Alga Reveals Evolutionary Causalities and Consequences of Phago-Mixotrophic Mode of Nutrition.</title>
        <authorList>
            <person name="Burns J.A."/>
            <person name="Paasch A."/>
            <person name="Narechania A."/>
            <person name="Kim E."/>
        </authorList>
    </citation>
    <scope>NUCLEOTIDE SEQUENCE [LARGE SCALE GENOMIC DNA]</scope>
    <source>
        <strain evidence="3 4">PLY_AMNH</strain>
    </source>
</reference>
<dbReference type="PANTHER" id="PTHR22895">
    <property type="entry name" value="ARMADILLO REPEAT-CONTAINING PROTEIN 6"/>
    <property type="match status" value="1"/>
</dbReference>
<evidence type="ECO:0000313" key="3">
    <source>
        <dbReference type="EMBL" id="KAK3250553.1"/>
    </source>
</evidence>
<evidence type="ECO:0000256" key="2">
    <source>
        <dbReference type="SAM" id="MobiDB-lite"/>
    </source>
</evidence>
<dbReference type="Gene3D" id="1.25.10.10">
    <property type="entry name" value="Leucine-rich Repeat Variant"/>
    <property type="match status" value="3"/>
</dbReference>
<feature type="region of interest" description="Disordered" evidence="2">
    <location>
        <begin position="596"/>
        <end position="615"/>
    </location>
</feature>
<gene>
    <name evidence="3" type="ORF">CYMTET_40070</name>
</gene>
<feature type="compositionally biased region" description="Pro residues" evidence="2">
    <location>
        <begin position="605"/>
        <end position="615"/>
    </location>
</feature>
<dbReference type="SMART" id="SM00185">
    <property type="entry name" value="ARM"/>
    <property type="match status" value="5"/>
</dbReference>
<name>A0AAE0F3L8_9CHLO</name>
<evidence type="ECO:0000256" key="1">
    <source>
        <dbReference type="ARBA" id="ARBA00022737"/>
    </source>
</evidence>
<organism evidence="3 4">
    <name type="scientific">Cymbomonas tetramitiformis</name>
    <dbReference type="NCBI Taxonomy" id="36881"/>
    <lineage>
        <taxon>Eukaryota</taxon>
        <taxon>Viridiplantae</taxon>
        <taxon>Chlorophyta</taxon>
        <taxon>Pyramimonadophyceae</taxon>
        <taxon>Pyramimonadales</taxon>
        <taxon>Pyramimonadaceae</taxon>
        <taxon>Cymbomonas</taxon>
    </lineage>
</organism>
<dbReference type="Proteomes" id="UP001190700">
    <property type="component" value="Unassembled WGS sequence"/>
</dbReference>
<proteinExistence type="predicted"/>
<comment type="caution">
    <text evidence="3">The sequence shown here is derived from an EMBL/GenBank/DDBJ whole genome shotgun (WGS) entry which is preliminary data.</text>
</comment>
<keyword evidence="1" id="KW-0677">Repeat</keyword>
<sequence length="615" mass="64589">MVQHEDADISKDFLKLSTLSPKSPRPSSPSRASGSVDAISAVIGTLASSRASKNAVHILNTAHQLSRLSDRSLQHKADIAIQGGIGEVIAAMQELQTDVDMQREGCYILVSLSMGADIKQQIAKDGGVQAIIAGMRTHRHDSKVQEYGCCALAKLSYSCDCNQVGGAHPWGKAGERGGNADVGEGVRCGVQASSAVSMNADVAQEGSSRPDLGGVEAVAQAMHDHLEEVDVQDYGCNALGNAAFNHEANAQRLAAAGCVELVMAAMKKWRRSASVQHYACWALIAMCMHSTHNQGLIAGAGTIEAIIQSMEMHLGVAAVQQYGSWVLGQLAKGSQSIQLRIATRDGVEVLVAAMTAHAQDSPEVQFYAMWALLQLAESNHENQALMAGASVAGPVVHAMKTFPEWGGIQSRGAKLLAILVIDSSSAQQVQAAGGVDAVLVAMHQREREAEVQAAGCEMLASQGGAEEQFERHIVRQGGAGFVAAALRAHPTNPEVQHAGLKAMTCLVATEEGVETLLRMVPNIIAAMEGSVQHGGVQKYGAVVLGQLAQGSRRAQMEIAESGMTSPCSEPRAQMEIAESGGLKVLVTALMECGESEGVAQERHSPPPVSAMCPPV</sequence>
<dbReference type="PANTHER" id="PTHR22895:SF0">
    <property type="entry name" value="ARMADILLO REPEAT-CONTAINING PROTEIN 6"/>
    <property type="match status" value="1"/>
</dbReference>
<dbReference type="InterPro" id="IPR016024">
    <property type="entry name" value="ARM-type_fold"/>
</dbReference>
<dbReference type="InterPro" id="IPR000225">
    <property type="entry name" value="Armadillo"/>
</dbReference>
<accession>A0AAE0F3L8</accession>
<evidence type="ECO:0000313" key="4">
    <source>
        <dbReference type="Proteomes" id="UP001190700"/>
    </source>
</evidence>
<dbReference type="InterPro" id="IPR011989">
    <property type="entry name" value="ARM-like"/>
</dbReference>
<keyword evidence="4" id="KW-1185">Reference proteome</keyword>
<dbReference type="EMBL" id="LGRX02026633">
    <property type="protein sequence ID" value="KAK3250553.1"/>
    <property type="molecule type" value="Genomic_DNA"/>
</dbReference>
<dbReference type="SUPFAM" id="SSF48371">
    <property type="entry name" value="ARM repeat"/>
    <property type="match status" value="2"/>
</dbReference>
<protein>
    <submittedName>
        <fullName evidence="3">Uncharacterized protein</fullName>
    </submittedName>
</protein>
<dbReference type="AlphaFoldDB" id="A0AAE0F3L8"/>
<feature type="compositionally biased region" description="Basic and acidic residues" evidence="2">
    <location>
        <begin position="1"/>
        <end position="14"/>
    </location>
</feature>
<feature type="region of interest" description="Disordered" evidence="2">
    <location>
        <begin position="1"/>
        <end position="34"/>
    </location>
</feature>